<protein>
    <recommendedName>
        <fullName evidence="8">Oxaloacetate decarboxylase gamma chain</fullName>
    </recommendedName>
</protein>
<comment type="caution">
    <text evidence="7">The sequence shown here is derived from an EMBL/GenBank/DDBJ whole genome shotgun (WGS) entry which is preliminary data.</text>
</comment>
<accession>A0A644WPC2</accession>
<dbReference type="EMBL" id="VSSQ01001161">
    <property type="protein sequence ID" value="MPM05746.1"/>
    <property type="molecule type" value="Genomic_DNA"/>
</dbReference>
<keyword evidence="2" id="KW-1003">Cell membrane</keyword>
<evidence type="ECO:0000256" key="1">
    <source>
        <dbReference type="ARBA" id="ARBA00004236"/>
    </source>
</evidence>
<organism evidence="7">
    <name type="scientific">bioreactor metagenome</name>
    <dbReference type="NCBI Taxonomy" id="1076179"/>
    <lineage>
        <taxon>unclassified sequences</taxon>
        <taxon>metagenomes</taxon>
        <taxon>ecological metagenomes</taxon>
    </lineage>
</organism>
<dbReference type="Pfam" id="PF04277">
    <property type="entry name" value="OAD_gamma"/>
    <property type="match status" value="1"/>
</dbReference>
<keyword evidence="3 6" id="KW-0812">Transmembrane</keyword>
<reference evidence="7" key="1">
    <citation type="submission" date="2019-08" db="EMBL/GenBank/DDBJ databases">
        <authorList>
            <person name="Kucharzyk K."/>
            <person name="Murdoch R.W."/>
            <person name="Higgins S."/>
            <person name="Loffler F."/>
        </authorList>
    </citation>
    <scope>NUCLEOTIDE SEQUENCE</scope>
</reference>
<evidence type="ECO:0008006" key="8">
    <source>
        <dbReference type="Google" id="ProtNLM"/>
    </source>
</evidence>
<dbReference type="AlphaFoldDB" id="A0A644WPC2"/>
<name>A0A644WPC2_9ZZZZ</name>
<gene>
    <name evidence="7" type="ORF">SDC9_52037</name>
</gene>
<proteinExistence type="predicted"/>
<dbReference type="GO" id="GO:0005886">
    <property type="term" value="C:plasma membrane"/>
    <property type="evidence" value="ECO:0007669"/>
    <property type="project" value="UniProtKB-SubCell"/>
</dbReference>
<keyword evidence="4 6" id="KW-1133">Transmembrane helix</keyword>
<evidence type="ECO:0000256" key="4">
    <source>
        <dbReference type="ARBA" id="ARBA00022989"/>
    </source>
</evidence>
<evidence type="ECO:0000256" key="3">
    <source>
        <dbReference type="ARBA" id="ARBA00022692"/>
    </source>
</evidence>
<evidence type="ECO:0000256" key="2">
    <source>
        <dbReference type="ARBA" id="ARBA00022475"/>
    </source>
</evidence>
<dbReference type="GO" id="GO:0015081">
    <property type="term" value="F:sodium ion transmembrane transporter activity"/>
    <property type="evidence" value="ECO:0007669"/>
    <property type="project" value="InterPro"/>
</dbReference>
<evidence type="ECO:0000313" key="7">
    <source>
        <dbReference type="EMBL" id="MPM05746.1"/>
    </source>
</evidence>
<dbReference type="GO" id="GO:0036376">
    <property type="term" value="P:sodium ion export across plasma membrane"/>
    <property type="evidence" value="ECO:0007669"/>
    <property type="project" value="InterPro"/>
</dbReference>
<sequence>MNPIHEQIEGVGGALTMSIIAFSVVFLVLGGLSGIIYGIKYMATALERKKGGGSGTAPAPVAPAAAVQTVPVAAGGSDKGRLLAVISAAVAAVEGPGARITSVRPSGGAAVLAPRGGLEWKRVGIIETLGGLSRDWK</sequence>
<evidence type="ECO:0000256" key="6">
    <source>
        <dbReference type="SAM" id="Phobius"/>
    </source>
</evidence>
<feature type="transmembrane region" description="Helical" evidence="6">
    <location>
        <begin position="12"/>
        <end position="39"/>
    </location>
</feature>
<evidence type="ECO:0000256" key="5">
    <source>
        <dbReference type="ARBA" id="ARBA00023136"/>
    </source>
</evidence>
<keyword evidence="5 6" id="KW-0472">Membrane</keyword>
<dbReference type="InterPro" id="IPR005899">
    <property type="entry name" value="Na_pump_deCOase"/>
</dbReference>
<comment type="subcellular location">
    <subcellularLocation>
        <location evidence="1">Cell membrane</location>
    </subcellularLocation>
</comment>